<keyword evidence="4" id="KW-0378">Hydrolase</keyword>
<dbReference type="InterPro" id="IPR015883">
    <property type="entry name" value="Glyco_hydro_20_cat"/>
</dbReference>
<proteinExistence type="inferred from homology"/>
<dbReference type="InterPro" id="IPR025705">
    <property type="entry name" value="Beta_hexosaminidase_sua/sub"/>
</dbReference>
<dbReference type="CDD" id="cd06563">
    <property type="entry name" value="GH20_chitobiase-like"/>
    <property type="match status" value="1"/>
</dbReference>
<dbReference type="EMBL" id="BAABGR010000022">
    <property type="protein sequence ID" value="GAA4517363.1"/>
    <property type="molecule type" value="Genomic_DNA"/>
</dbReference>
<comment type="caution">
    <text evidence="8">The sequence shown here is derived from an EMBL/GenBank/DDBJ whole genome shotgun (WGS) entry which is preliminary data.</text>
</comment>
<dbReference type="Gene3D" id="3.20.20.80">
    <property type="entry name" value="Glycosidases"/>
    <property type="match status" value="1"/>
</dbReference>
<gene>
    <name evidence="8" type="ORF">GCM10023173_17760</name>
</gene>
<dbReference type="InterPro" id="IPR029018">
    <property type="entry name" value="Hex-like_dom2"/>
</dbReference>
<evidence type="ECO:0000313" key="9">
    <source>
        <dbReference type="Proteomes" id="UP001500394"/>
    </source>
</evidence>
<dbReference type="Pfam" id="PF00728">
    <property type="entry name" value="Glyco_hydro_20"/>
    <property type="match status" value="1"/>
</dbReference>
<dbReference type="Pfam" id="PF02838">
    <property type="entry name" value="Glyco_hydro_20b"/>
    <property type="match status" value="1"/>
</dbReference>
<sequence>MLRYLLSIYLLFLINIVFGQFVGIIPQPQIVIPGTDSLTIEKDIVIQGEELQAISYLRQNLLSRFGKLSQLNTSKQAIISFQRPQTRKELGEEGYELVVSNGGITVIAQTHKGYFYAVNSLLQLFHYYRQGDKVVIPAMQIKDVPLFSWRGFMLDEARHFFGKKKVKQLLDYMAFYKLNKFHWHLTDEPGWRLEIKRYPYLSLIGGVGSYLNPYTPAQYYSQEDIKEIVAYAAERHIDIIPEIDMPGHATAANRAYPQYSGGGTKEHPDFTFHPAKESTYQYLTNILKEVTVLFPSGIVHLGGDEVAFGSDVWNEDVHVSELKNKLNLASNKDVERYFMQRMADSLFNLGNKLAVWDEMAEAGLPSDKTIQYWWRHDRKGQLETCLRNGYSVVICPRIPLYFDFVQAEEHQHGRKWAGNFSSLESVYQIDLSEYQQMEIKEGQILGMQANLWTERIHNESRFDFMTFPRIAALAEAAWTARERKSLEHFKQVLKTHLHLYAKDNIYYFDPFDNTHVEPKVPQAIKKYLDNPE</sequence>
<keyword evidence="5" id="KW-0326">Glycosidase</keyword>
<organism evidence="8 9">
    <name type="scientific">Sphingobacterium thermophilum</name>
    <dbReference type="NCBI Taxonomy" id="768534"/>
    <lineage>
        <taxon>Bacteria</taxon>
        <taxon>Pseudomonadati</taxon>
        <taxon>Bacteroidota</taxon>
        <taxon>Sphingobacteriia</taxon>
        <taxon>Sphingobacteriales</taxon>
        <taxon>Sphingobacteriaceae</taxon>
        <taxon>Sphingobacterium</taxon>
    </lineage>
</organism>
<comment type="catalytic activity">
    <reaction evidence="1">
        <text>Hydrolysis of terminal non-reducing N-acetyl-D-hexosamine residues in N-acetyl-beta-D-hexosaminides.</text>
        <dbReference type="EC" id="3.2.1.52"/>
    </reaction>
</comment>
<evidence type="ECO:0000259" key="6">
    <source>
        <dbReference type="Pfam" id="PF00728"/>
    </source>
</evidence>
<keyword evidence="9" id="KW-1185">Reference proteome</keyword>
<dbReference type="PANTHER" id="PTHR22600:SF57">
    <property type="entry name" value="BETA-N-ACETYLHEXOSAMINIDASE"/>
    <property type="match status" value="1"/>
</dbReference>
<dbReference type="PANTHER" id="PTHR22600">
    <property type="entry name" value="BETA-HEXOSAMINIDASE"/>
    <property type="match status" value="1"/>
</dbReference>
<dbReference type="SUPFAM" id="SSF55545">
    <property type="entry name" value="beta-N-acetylhexosaminidase-like domain"/>
    <property type="match status" value="1"/>
</dbReference>
<evidence type="ECO:0000313" key="8">
    <source>
        <dbReference type="EMBL" id="GAA4517363.1"/>
    </source>
</evidence>
<dbReference type="RefSeq" id="WP_345067646.1">
    <property type="nucleotide sequence ID" value="NZ_BAABGR010000022.1"/>
</dbReference>
<evidence type="ECO:0000256" key="2">
    <source>
        <dbReference type="ARBA" id="ARBA00006285"/>
    </source>
</evidence>
<evidence type="ECO:0000256" key="3">
    <source>
        <dbReference type="ARBA" id="ARBA00012663"/>
    </source>
</evidence>
<reference evidence="9" key="1">
    <citation type="journal article" date="2019" name="Int. J. Syst. Evol. Microbiol.">
        <title>The Global Catalogue of Microorganisms (GCM) 10K type strain sequencing project: providing services to taxonomists for standard genome sequencing and annotation.</title>
        <authorList>
            <consortium name="The Broad Institute Genomics Platform"/>
            <consortium name="The Broad Institute Genome Sequencing Center for Infectious Disease"/>
            <person name="Wu L."/>
            <person name="Ma J."/>
        </authorList>
    </citation>
    <scope>NUCLEOTIDE SEQUENCE [LARGE SCALE GENOMIC DNA]</scope>
    <source>
        <strain evidence="9">JCM 17858</strain>
    </source>
</reference>
<feature type="domain" description="Glycoside hydrolase family 20 catalytic" evidence="6">
    <location>
        <begin position="147"/>
        <end position="480"/>
    </location>
</feature>
<dbReference type="Proteomes" id="UP001500394">
    <property type="component" value="Unassembled WGS sequence"/>
</dbReference>
<evidence type="ECO:0000259" key="7">
    <source>
        <dbReference type="Pfam" id="PF02838"/>
    </source>
</evidence>
<dbReference type="SUPFAM" id="SSF51445">
    <property type="entry name" value="(Trans)glycosidases"/>
    <property type="match status" value="1"/>
</dbReference>
<dbReference type="PRINTS" id="PR00738">
    <property type="entry name" value="GLHYDRLASE20"/>
</dbReference>
<name>A0ABP8R3Q8_9SPHI</name>
<evidence type="ECO:0000256" key="1">
    <source>
        <dbReference type="ARBA" id="ARBA00001231"/>
    </source>
</evidence>
<evidence type="ECO:0000256" key="5">
    <source>
        <dbReference type="ARBA" id="ARBA00023295"/>
    </source>
</evidence>
<protein>
    <recommendedName>
        <fullName evidence="3">beta-N-acetylhexosaminidase</fullName>
        <ecNumber evidence="3">3.2.1.52</ecNumber>
    </recommendedName>
</protein>
<comment type="similarity">
    <text evidence="2">Belongs to the glycosyl hydrolase 20 family.</text>
</comment>
<dbReference type="InterPro" id="IPR017853">
    <property type="entry name" value="GH"/>
</dbReference>
<dbReference type="EC" id="3.2.1.52" evidence="3"/>
<dbReference type="InterPro" id="IPR015882">
    <property type="entry name" value="HEX_bac_N"/>
</dbReference>
<accession>A0ABP8R3Q8</accession>
<evidence type="ECO:0000256" key="4">
    <source>
        <dbReference type="ARBA" id="ARBA00022801"/>
    </source>
</evidence>
<feature type="domain" description="Beta-hexosaminidase bacterial type N-terminal" evidence="7">
    <location>
        <begin position="23"/>
        <end position="143"/>
    </location>
</feature>
<dbReference type="Gene3D" id="3.30.379.10">
    <property type="entry name" value="Chitobiase/beta-hexosaminidase domain 2-like"/>
    <property type="match status" value="1"/>
</dbReference>